<dbReference type="Proteomes" id="UP000053144">
    <property type="component" value="Unassembled WGS sequence"/>
</dbReference>
<organism evidence="2 3">
    <name type="scientific">Phaseolus angularis</name>
    <name type="common">Azuki bean</name>
    <name type="synonym">Vigna angularis</name>
    <dbReference type="NCBI Taxonomy" id="3914"/>
    <lineage>
        <taxon>Eukaryota</taxon>
        <taxon>Viridiplantae</taxon>
        <taxon>Streptophyta</taxon>
        <taxon>Embryophyta</taxon>
        <taxon>Tracheophyta</taxon>
        <taxon>Spermatophyta</taxon>
        <taxon>Magnoliopsida</taxon>
        <taxon>eudicotyledons</taxon>
        <taxon>Gunneridae</taxon>
        <taxon>Pentapetalae</taxon>
        <taxon>rosids</taxon>
        <taxon>fabids</taxon>
        <taxon>Fabales</taxon>
        <taxon>Fabaceae</taxon>
        <taxon>Papilionoideae</taxon>
        <taxon>50 kb inversion clade</taxon>
        <taxon>NPAAA clade</taxon>
        <taxon>indigoferoid/millettioid clade</taxon>
        <taxon>Phaseoleae</taxon>
        <taxon>Vigna</taxon>
    </lineage>
</organism>
<feature type="region of interest" description="Disordered" evidence="1">
    <location>
        <begin position="53"/>
        <end position="82"/>
    </location>
</feature>
<evidence type="ECO:0000256" key="1">
    <source>
        <dbReference type="SAM" id="MobiDB-lite"/>
    </source>
</evidence>
<sequence>MEERVDERFNVMEGRLEMMELAIDGMKAETGALRQDTIAIRQELKEIMRILGGRGQHQDDHQLEGSQASVNGGGQKQEEEDGYWNDLKEELKYLIVGMQKSQPECIKVNQSAEKSTRV</sequence>
<dbReference type="AlphaFoldDB" id="A0A0L9TCR7"/>
<reference evidence="3" key="1">
    <citation type="journal article" date="2015" name="Proc. Natl. Acad. Sci. U.S.A.">
        <title>Genome sequencing of adzuki bean (Vigna angularis) provides insight into high starch and low fat accumulation and domestication.</title>
        <authorList>
            <person name="Yang K."/>
            <person name="Tian Z."/>
            <person name="Chen C."/>
            <person name="Luo L."/>
            <person name="Zhao B."/>
            <person name="Wang Z."/>
            <person name="Yu L."/>
            <person name="Li Y."/>
            <person name="Sun Y."/>
            <person name="Li W."/>
            <person name="Chen Y."/>
            <person name="Li Y."/>
            <person name="Zhang Y."/>
            <person name="Ai D."/>
            <person name="Zhao J."/>
            <person name="Shang C."/>
            <person name="Ma Y."/>
            <person name="Wu B."/>
            <person name="Wang M."/>
            <person name="Gao L."/>
            <person name="Sun D."/>
            <person name="Zhang P."/>
            <person name="Guo F."/>
            <person name="Wang W."/>
            <person name="Li Y."/>
            <person name="Wang J."/>
            <person name="Varshney R.K."/>
            <person name="Wang J."/>
            <person name="Ling H.Q."/>
            <person name="Wan P."/>
        </authorList>
    </citation>
    <scope>NUCLEOTIDE SEQUENCE</scope>
    <source>
        <strain evidence="3">cv. Jingnong 6</strain>
    </source>
</reference>
<dbReference type="EMBL" id="KQ258416">
    <property type="protein sequence ID" value="KOM28171.1"/>
    <property type="molecule type" value="Genomic_DNA"/>
</dbReference>
<protein>
    <submittedName>
        <fullName evidence="2">Uncharacterized protein</fullName>
    </submittedName>
</protein>
<gene>
    <name evidence="2" type="ORF">LR48_Vigan503s004600</name>
</gene>
<accession>A0A0L9TCR7</accession>
<name>A0A0L9TCR7_PHAAN</name>
<dbReference type="Gramene" id="KOM28171">
    <property type="protein sequence ID" value="KOM28171"/>
    <property type="gene ID" value="LR48_Vigan503s004600"/>
</dbReference>
<evidence type="ECO:0000313" key="3">
    <source>
        <dbReference type="Proteomes" id="UP000053144"/>
    </source>
</evidence>
<evidence type="ECO:0000313" key="2">
    <source>
        <dbReference type="EMBL" id="KOM28171.1"/>
    </source>
</evidence>
<proteinExistence type="predicted"/>